<dbReference type="GeneID" id="7836716"/>
<proteinExistence type="predicted"/>
<keyword evidence="2" id="KW-1185">Reference proteome</keyword>
<evidence type="ECO:0000313" key="1">
    <source>
        <dbReference type="EMBL" id="EAS06295.2"/>
    </source>
</evidence>
<organism evidence="1 2">
    <name type="scientific">Tetrahymena thermophila (strain SB210)</name>
    <dbReference type="NCBI Taxonomy" id="312017"/>
    <lineage>
        <taxon>Eukaryota</taxon>
        <taxon>Sar</taxon>
        <taxon>Alveolata</taxon>
        <taxon>Ciliophora</taxon>
        <taxon>Intramacronucleata</taxon>
        <taxon>Oligohymenophorea</taxon>
        <taxon>Hymenostomatida</taxon>
        <taxon>Tetrahymenina</taxon>
        <taxon>Tetrahymenidae</taxon>
        <taxon>Tetrahymena</taxon>
    </lineage>
</organism>
<name>I7M4D9_TETTS</name>
<dbReference type="Proteomes" id="UP000009168">
    <property type="component" value="Unassembled WGS sequence"/>
</dbReference>
<reference evidence="2" key="1">
    <citation type="journal article" date="2006" name="PLoS Biol.">
        <title>Macronuclear genome sequence of the ciliate Tetrahymena thermophila, a model eukaryote.</title>
        <authorList>
            <person name="Eisen J.A."/>
            <person name="Coyne R.S."/>
            <person name="Wu M."/>
            <person name="Wu D."/>
            <person name="Thiagarajan M."/>
            <person name="Wortman J.R."/>
            <person name="Badger J.H."/>
            <person name="Ren Q."/>
            <person name="Amedeo P."/>
            <person name="Jones K.M."/>
            <person name="Tallon L.J."/>
            <person name="Delcher A.L."/>
            <person name="Salzberg S.L."/>
            <person name="Silva J.C."/>
            <person name="Haas B.J."/>
            <person name="Majoros W.H."/>
            <person name="Farzad M."/>
            <person name="Carlton J.M."/>
            <person name="Smith R.K. Jr."/>
            <person name="Garg J."/>
            <person name="Pearlman R.E."/>
            <person name="Karrer K.M."/>
            <person name="Sun L."/>
            <person name="Manning G."/>
            <person name="Elde N.C."/>
            <person name="Turkewitz A.P."/>
            <person name="Asai D.J."/>
            <person name="Wilkes D.E."/>
            <person name="Wang Y."/>
            <person name="Cai H."/>
            <person name="Collins K."/>
            <person name="Stewart B.A."/>
            <person name="Lee S.R."/>
            <person name="Wilamowska K."/>
            <person name="Weinberg Z."/>
            <person name="Ruzzo W.L."/>
            <person name="Wloga D."/>
            <person name="Gaertig J."/>
            <person name="Frankel J."/>
            <person name="Tsao C.-C."/>
            <person name="Gorovsky M.A."/>
            <person name="Keeling P.J."/>
            <person name="Waller R.F."/>
            <person name="Patron N.J."/>
            <person name="Cherry J.M."/>
            <person name="Stover N.A."/>
            <person name="Krieger C.J."/>
            <person name="del Toro C."/>
            <person name="Ryder H.F."/>
            <person name="Williamson S.C."/>
            <person name="Barbeau R.A."/>
            <person name="Hamilton E.P."/>
            <person name="Orias E."/>
        </authorList>
    </citation>
    <scope>NUCLEOTIDE SEQUENCE [LARGE SCALE GENOMIC DNA]</scope>
    <source>
        <strain evidence="2">SB210</strain>
    </source>
</reference>
<evidence type="ECO:0000313" key="2">
    <source>
        <dbReference type="Proteomes" id="UP000009168"/>
    </source>
</evidence>
<accession>I7M4D9</accession>
<sequence length="394" mass="48021">MQYIVFLKNSKFNQILAEDDILGEEEQQQKLRYEQEFKMYENYRSYLLQYQFLNVTLKDKMKKQQNKLEIEFTDRLQQLKDIIDSNIQLQTKILRERAINTLEEVLSIEIYLASQMNLVNTLLIYKNFQMVRQKKSIQKVVFLLTQIKQIPTQTNRHSQQKKQQKNIVISLVNTHKQHKHQMKLYKNPQYKQRLQNKQISSLLKQSQNKILKLKKKLKKNILDQKDLEQNNNLMIKIINKRKIQIIIKKEKKDIIKIMKIKKKNNNNEIILIKFNKSNQENKSIFLTTLNQFKIKIILFLYYQCLPVFNLQQFYNVQNQLNLEYTQNKSKLIQFGFYTYKIIQFLFDFPIFKDYQVLNLIIFHNLVYTYLQNNQYFYTFNFIFKLKIISKISIR</sequence>
<dbReference type="EMBL" id="GG662299">
    <property type="protein sequence ID" value="EAS06295.2"/>
    <property type="molecule type" value="Genomic_DNA"/>
</dbReference>
<dbReference type="InParanoid" id="I7M4D9"/>
<gene>
    <name evidence="1" type="ORF">TTHERM_00329750</name>
</gene>
<protein>
    <submittedName>
        <fullName evidence="1">Uncharacterized protein</fullName>
    </submittedName>
</protein>
<dbReference type="AlphaFoldDB" id="I7M4D9"/>
<dbReference type="KEGG" id="tet:TTHERM_00329750"/>
<dbReference type="RefSeq" id="XP_001026540.2">
    <property type="nucleotide sequence ID" value="XM_001026540.2"/>
</dbReference>